<dbReference type="FunFam" id="3.90.76.10:FF:000001">
    <property type="entry name" value="Oligopeptide ABC transporter substrate-binding protein"/>
    <property type="match status" value="1"/>
</dbReference>
<evidence type="ECO:0000256" key="2">
    <source>
        <dbReference type="ARBA" id="ARBA00005695"/>
    </source>
</evidence>
<dbReference type="Gene3D" id="3.90.76.10">
    <property type="entry name" value="Dipeptide-binding Protein, Domain 1"/>
    <property type="match status" value="1"/>
</dbReference>
<dbReference type="InterPro" id="IPR039424">
    <property type="entry name" value="SBP_5"/>
</dbReference>
<comment type="subcellular location">
    <subcellularLocation>
        <location evidence="1">Periplasm</location>
    </subcellularLocation>
</comment>
<comment type="caution">
    <text evidence="7">The sequence shown here is derived from an EMBL/GenBank/DDBJ whole genome shotgun (WGS) entry which is preliminary data.</text>
</comment>
<dbReference type="PATRIC" id="fig|935700.4.peg.1983"/>
<dbReference type="CDD" id="cd08504">
    <property type="entry name" value="PBP2_OppA"/>
    <property type="match status" value="1"/>
</dbReference>
<evidence type="ECO:0000256" key="4">
    <source>
        <dbReference type="ARBA" id="ARBA00022729"/>
    </source>
</evidence>
<dbReference type="Proteomes" id="UP000032232">
    <property type="component" value="Unassembled WGS sequence"/>
</dbReference>
<dbReference type="EMBL" id="JYFE01000036">
    <property type="protein sequence ID" value="KIT16320.1"/>
    <property type="molecule type" value="Genomic_DNA"/>
</dbReference>
<dbReference type="Pfam" id="PF00496">
    <property type="entry name" value="SBP_bac_5"/>
    <property type="match status" value="1"/>
</dbReference>
<dbReference type="GO" id="GO:0043190">
    <property type="term" value="C:ATP-binding cassette (ABC) transporter complex"/>
    <property type="evidence" value="ECO:0007669"/>
    <property type="project" value="InterPro"/>
</dbReference>
<evidence type="ECO:0000313" key="7">
    <source>
        <dbReference type="EMBL" id="KIT16320.1"/>
    </source>
</evidence>
<gene>
    <name evidence="7" type="primary">mppA</name>
    <name evidence="7" type="ORF">jaqu_19160</name>
</gene>
<evidence type="ECO:0000313" key="8">
    <source>
        <dbReference type="Proteomes" id="UP000032232"/>
    </source>
</evidence>
<evidence type="ECO:0000256" key="1">
    <source>
        <dbReference type="ARBA" id="ARBA00004418"/>
    </source>
</evidence>
<keyword evidence="3" id="KW-0813">Transport</keyword>
<name>A0A0D1EKS4_9RHOB</name>
<reference evidence="7 8" key="1">
    <citation type="submission" date="2015-02" db="EMBL/GenBank/DDBJ databases">
        <title>Genome Sequence of Jannaschia aquimarina DSM28248, a member of the Roseobacter clade.</title>
        <authorList>
            <person name="Voget S."/>
            <person name="Daniel R."/>
        </authorList>
    </citation>
    <scope>NUCLEOTIDE SEQUENCE [LARGE SCALE GENOMIC DNA]</scope>
    <source>
        <strain evidence="7 8">GSW-M26</strain>
    </source>
</reference>
<comment type="similarity">
    <text evidence="2">Belongs to the bacterial solute-binding protein 5 family.</text>
</comment>
<dbReference type="GO" id="GO:0030288">
    <property type="term" value="C:outer membrane-bounded periplasmic space"/>
    <property type="evidence" value="ECO:0007669"/>
    <property type="project" value="TreeGrafter"/>
</dbReference>
<dbReference type="Gene3D" id="3.10.105.10">
    <property type="entry name" value="Dipeptide-binding Protein, Domain 3"/>
    <property type="match status" value="1"/>
</dbReference>
<dbReference type="InterPro" id="IPR000914">
    <property type="entry name" value="SBP_5_dom"/>
</dbReference>
<dbReference type="InterPro" id="IPR030678">
    <property type="entry name" value="Peptide/Ni-bd"/>
</dbReference>
<dbReference type="PANTHER" id="PTHR30290">
    <property type="entry name" value="PERIPLASMIC BINDING COMPONENT OF ABC TRANSPORTER"/>
    <property type="match status" value="1"/>
</dbReference>
<protein>
    <submittedName>
        <fullName evidence="7">MppA protein</fullName>
    </submittedName>
</protein>
<dbReference type="SUPFAM" id="SSF53850">
    <property type="entry name" value="Periplasmic binding protein-like II"/>
    <property type="match status" value="1"/>
</dbReference>
<organism evidence="7 8">
    <name type="scientific">Jannaschia aquimarina</name>
    <dbReference type="NCBI Taxonomy" id="935700"/>
    <lineage>
        <taxon>Bacteria</taxon>
        <taxon>Pseudomonadati</taxon>
        <taxon>Pseudomonadota</taxon>
        <taxon>Alphaproteobacteria</taxon>
        <taxon>Rhodobacterales</taxon>
        <taxon>Roseobacteraceae</taxon>
        <taxon>Jannaschia</taxon>
    </lineage>
</organism>
<proteinExistence type="inferred from homology"/>
<keyword evidence="4 5" id="KW-0732">Signal</keyword>
<sequence length="538" mass="60574">MYRRTLLALAAATMIVPPAHAAQPQPGEVLAEEQVFRYRLLDQFPTLDPQLNEEAAGSHVIRQLFEGLMNQDAQGNLVPGVAESFEASEGNTVYTFTLREDAAWSNGDPVTAQDFVNGWRRAADPATASPYAWYVELTSMENAAEIVAGEADPETLGVEAVDDRTLRVTLTQPLPFFPAMTTYATLFPVHAPTIEAHGDDWTAPENMVSNGAYTLESLTLNETFTLVKNPEYWDAENVIIERVEGYVINDENQALTRYEAGEFDMLEPLPAGSFPRLQQERPEEAISVPRLCSYYYAFNFRDGDDVPEALRDPNVRKALSYAVDRDVIVDQILQGGQEPAYNFTHWATAGFEMPEIPYAELTQAERDAEAQRLWEEAGSPDLELRLIYNTSDNHRQIATVISQMWKQKLGVETELSNSEWAIYLDQRREGGFDLARSAWCGDYNEASTFLDLVTTTHGSNDGKFSNAEVDELMVASKTAEDPQPNYSQVEQILYDEMAIVPIYHYSLAFLLDPSIKGFPRENVENNWYVKDFYRVADE</sequence>
<feature type="domain" description="Solute-binding protein family 5" evidence="6">
    <location>
        <begin position="77"/>
        <end position="459"/>
    </location>
</feature>
<accession>A0A0D1EKS4</accession>
<dbReference type="RefSeq" id="WP_043918735.1">
    <property type="nucleotide sequence ID" value="NZ_FZPF01000009.1"/>
</dbReference>
<evidence type="ECO:0000256" key="5">
    <source>
        <dbReference type="SAM" id="SignalP"/>
    </source>
</evidence>
<feature type="chain" id="PRO_5002230078" evidence="5">
    <location>
        <begin position="22"/>
        <end position="538"/>
    </location>
</feature>
<dbReference type="Gene3D" id="3.40.190.10">
    <property type="entry name" value="Periplasmic binding protein-like II"/>
    <property type="match status" value="1"/>
</dbReference>
<dbReference type="PIRSF" id="PIRSF002741">
    <property type="entry name" value="MppA"/>
    <property type="match status" value="1"/>
</dbReference>
<evidence type="ECO:0000259" key="6">
    <source>
        <dbReference type="Pfam" id="PF00496"/>
    </source>
</evidence>
<dbReference type="AlphaFoldDB" id="A0A0D1EKS4"/>
<evidence type="ECO:0000256" key="3">
    <source>
        <dbReference type="ARBA" id="ARBA00022448"/>
    </source>
</evidence>
<dbReference type="OrthoDB" id="9803988at2"/>
<dbReference type="STRING" id="935700.jaqu_19160"/>
<keyword evidence="8" id="KW-1185">Reference proteome</keyword>
<dbReference type="GO" id="GO:0015833">
    <property type="term" value="P:peptide transport"/>
    <property type="evidence" value="ECO:0007669"/>
    <property type="project" value="TreeGrafter"/>
</dbReference>
<feature type="signal peptide" evidence="5">
    <location>
        <begin position="1"/>
        <end position="21"/>
    </location>
</feature>
<dbReference type="GO" id="GO:1904680">
    <property type="term" value="F:peptide transmembrane transporter activity"/>
    <property type="evidence" value="ECO:0007669"/>
    <property type="project" value="TreeGrafter"/>
</dbReference>
<dbReference type="PANTHER" id="PTHR30290:SF10">
    <property type="entry name" value="PERIPLASMIC OLIGOPEPTIDE-BINDING PROTEIN-RELATED"/>
    <property type="match status" value="1"/>
</dbReference>